<organism evidence="5 6">
    <name type="scientific">Neisseria arctica</name>
    <dbReference type="NCBI Taxonomy" id="1470200"/>
    <lineage>
        <taxon>Bacteria</taxon>
        <taxon>Pseudomonadati</taxon>
        <taxon>Pseudomonadota</taxon>
        <taxon>Betaproteobacteria</taxon>
        <taxon>Neisseriales</taxon>
        <taxon>Neisseriaceae</taxon>
        <taxon>Neisseria</taxon>
    </lineage>
</organism>
<dbReference type="GO" id="GO:0008854">
    <property type="term" value="F:exodeoxyribonuclease V activity"/>
    <property type="evidence" value="ECO:0007669"/>
    <property type="project" value="InterPro"/>
</dbReference>
<feature type="domain" description="UvrD-like helicase C-terminal" evidence="4">
    <location>
        <begin position="497"/>
        <end position="545"/>
    </location>
</feature>
<keyword evidence="3" id="KW-0413">Isomerase</keyword>
<dbReference type="GO" id="GO:0005524">
    <property type="term" value="F:ATP binding"/>
    <property type="evidence" value="ECO:0007669"/>
    <property type="project" value="UniProtKB-UniRule"/>
</dbReference>
<dbReference type="InterPro" id="IPR006344">
    <property type="entry name" value="RecD"/>
</dbReference>
<dbReference type="GO" id="GO:0000724">
    <property type="term" value="P:double-strand break repair via homologous recombination"/>
    <property type="evidence" value="ECO:0007669"/>
    <property type="project" value="UniProtKB-UniRule"/>
</dbReference>
<dbReference type="HAMAP" id="MF_01487">
    <property type="entry name" value="RecD"/>
    <property type="match status" value="1"/>
</dbReference>
<dbReference type="CDD" id="cd18809">
    <property type="entry name" value="SF1_C_RecD"/>
    <property type="match status" value="1"/>
</dbReference>
<keyword evidence="3" id="KW-0347">Helicase</keyword>
<name>A0A0J1C5N6_9NEIS</name>
<evidence type="ECO:0000313" key="6">
    <source>
        <dbReference type="Proteomes" id="UP000036027"/>
    </source>
</evidence>
<dbReference type="Pfam" id="PF13245">
    <property type="entry name" value="AAA_19"/>
    <property type="match status" value="1"/>
</dbReference>
<keyword evidence="3" id="KW-0238">DNA-binding</keyword>
<protein>
    <recommendedName>
        <fullName evidence="3">RecBCD enzyme subunit RecD</fullName>
        <ecNumber evidence="3">5.6.2.3</ecNumber>
    </recommendedName>
    <alternativeName>
        <fullName evidence="3">DNA 5'-3' helicase subunit RecD</fullName>
    </alternativeName>
    <alternativeName>
        <fullName evidence="3">Exonuclease V subunit RecD</fullName>
        <shortName evidence="3">ExoV subunit RecD</shortName>
    </alternativeName>
    <alternativeName>
        <fullName evidence="3">Helicase/nuclease RecBCD subunit RecD</fullName>
    </alternativeName>
</protein>
<comment type="similarity">
    <text evidence="3">Belongs to the RecD family.</text>
</comment>
<dbReference type="PANTHER" id="PTHR43788">
    <property type="entry name" value="DNA2/NAM7 HELICASE FAMILY MEMBER"/>
    <property type="match status" value="1"/>
</dbReference>
<dbReference type="OrthoDB" id="9803432at2"/>
<feature type="binding site" evidence="3">
    <location>
        <begin position="148"/>
        <end position="155"/>
    </location>
    <ligand>
        <name>ATP</name>
        <dbReference type="ChEBI" id="CHEBI:30616"/>
    </ligand>
</feature>
<dbReference type="EC" id="5.6.2.3" evidence="3"/>
<dbReference type="Gene3D" id="3.40.50.300">
    <property type="entry name" value="P-loop containing nucleotide triphosphate hydrolases"/>
    <property type="match status" value="2"/>
</dbReference>
<comment type="catalytic activity">
    <reaction evidence="3">
        <text>ATP + H2O = ADP + phosphate + H(+)</text>
        <dbReference type="Rhea" id="RHEA:13065"/>
        <dbReference type="ChEBI" id="CHEBI:15377"/>
        <dbReference type="ChEBI" id="CHEBI:15378"/>
        <dbReference type="ChEBI" id="CHEBI:30616"/>
        <dbReference type="ChEBI" id="CHEBI:43474"/>
        <dbReference type="ChEBI" id="CHEBI:456216"/>
        <dbReference type="EC" id="5.6.2.3"/>
    </reaction>
</comment>
<evidence type="ECO:0000256" key="1">
    <source>
        <dbReference type="ARBA" id="ARBA00022741"/>
    </source>
</evidence>
<comment type="function">
    <text evidence="3">A helicase/nuclease that prepares dsDNA breaks (DSB) for recombinational DNA repair. Binds to DSBs and unwinds DNA via a highly rapid and processive ATP-dependent bidirectional helicase activity. Unwinds dsDNA until it encounters a Chi (crossover hotspot instigator) sequence from the 3' direction. Cuts ssDNA a few nucleotides 3' to the Chi site. The properties and activities of the enzyme are changed at Chi. The Chi-altered holoenzyme produces a long 3'-ssDNA overhang and facilitates RecA-binding to the ssDNA for homologous DNA recombination and repair. Holoenzyme degrades any linearized DNA that is unable to undergo homologous recombination. In the holoenzyme this subunit has ssDNA-dependent ATPase and 5'-3' helicase activity. When added to pre-assembled RecBC greatly stimulates nuclease activity and augments holoenzyme processivity. Negatively regulates the RecA-loading ability of RecBCD.</text>
</comment>
<evidence type="ECO:0000256" key="2">
    <source>
        <dbReference type="ARBA" id="ARBA00022840"/>
    </source>
</evidence>
<reference evidence="5 6" key="1">
    <citation type="submission" date="2014-11" db="EMBL/GenBank/DDBJ databases">
        <title>Genome of a novel goose pathogen.</title>
        <authorList>
            <person name="Hansen C.M."/>
            <person name="Hueffer K."/>
            <person name="Choi S.C."/>
        </authorList>
    </citation>
    <scope>NUCLEOTIDE SEQUENCE [LARGE SCALE GENOMIC DNA]</scope>
    <source>
        <strain evidence="5 6">KH1503</strain>
    </source>
</reference>
<dbReference type="Pfam" id="PF13538">
    <property type="entry name" value="UvrD_C_2"/>
    <property type="match status" value="1"/>
</dbReference>
<accession>A0A0J1C5N6</accession>
<keyword evidence="6" id="KW-1185">Reference proteome</keyword>
<dbReference type="GO" id="GO:0003677">
    <property type="term" value="F:DNA binding"/>
    <property type="evidence" value="ECO:0007669"/>
    <property type="project" value="UniProtKB-UniRule"/>
</dbReference>
<dbReference type="GO" id="GO:0017116">
    <property type="term" value="F:single-stranded DNA helicase activity"/>
    <property type="evidence" value="ECO:0007669"/>
    <property type="project" value="TreeGrafter"/>
</dbReference>
<keyword evidence="2 3" id="KW-0067">ATP-binding</keyword>
<dbReference type="InterPro" id="IPR027417">
    <property type="entry name" value="P-loop_NTPase"/>
</dbReference>
<dbReference type="Proteomes" id="UP000036027">
    <property type="component" value="Unassembled WGS sequence"/>
</dbReference>
<dbReference type="RefSeq" id="WP_047760146.1">
    <property type="nucleotide sequence ID" value="NZ_CP091510.1"/>
</dbReference>
<comment type="subunit">
    <text evidence="3">Heterotrimer of RecB, RecC and RecD. All subunits contribute to DNA-binding.</text>
</comment>
<evidence type="ECO:0000313" key="5">
    <source>
        <dbReference type="EMBL" id="KLT73648.1"/>
    </source>
</evidence>
<dbReference type="STRING" id="1470200.PL75_01490"/>
<dbReference type="InterPro" id="IPR050534">
    <property type="entry name" value="Coronavir_polyprotein_1ab"/>
</dbReference>
<dbReference type="GO" id="GO:0043139">
    <property type="term" value="F:5'-3' DNA helicase activity"/>
    <property type="evidence" value="ECO:0007669"/>
    <property type="project" value="UniProtKB-UniRule"/>
</dbReference>
<comment type="caution">
    <text evidence="5">The sequence shown here is derived from an EMBL/GenBank/DDBJ whole genome shotgun (WGS) entry which is preliminary data.</text>
</comment>
<keyword evidence="3" id="KW-0540">Nuclease</keyword>
<dbReference type="SUPFAM" id="SSF52540">
    <property type="entry name" value="P-loop containing nucleoside triphosphate hydrolases"/>
    <property type="match status" value="1"/>
</dbReference>
<dbReference type="GO" id="GO:0016887">
    <property type="term" value="F:ATP hydrolysis activity"/>
    <property type="evidence" value="ECO:0007669"/>
    <property type="project" value="RHEA"/>
</dbReference>
<dbReference type="NCBIfam" id="TIGR01447">
    <property type="entry name" value="recD"/>
    <property type="match status" value="1"/>
</dbReference>
<dbReference type="GO" id="GO:0009338">
    <property type="term" value="C:exodeoxyribonuclease V complex"/>
    <property type="evidence" value="ECO:0007669"/>
    <property type="project" value="InterPro"/>
</dbReference>
<dbReference type="CDD" id="cd17933">
    <property type="entry name" value="DEXSc_RecD-like"/>
    <property type="match status" value="1"/>
</dbReference>
<keyword evidence="1 3" id="KW-0547">Nucleotide-binding</keyword>
<dbReference type="PANTHER" id="PTHR43788:SF6">
    <property type="entry name" value="DNA HELICASE B"/>
    <property type="match status" value="1"/>
</dbReference>
<keyword evidence="3" id="KW-0234">DNA repair</keyword>
<dbReference type="EMBL" id="JTDO01000002">
    <property type="protein sequence ID" value="KLT73648.1"/>
    <property type="molecule type" value="Genomic_DNA"/>
</dbReference>
<evidence type="ECO:0000259" key="4">
    <source>
        <dbReference type="Pfam" id="PF13538"/>
    </source>
</evidence>
<dbReference type="AlphaFoldDB" id="A0A0J1C5N6"/>
<gene>
    <name evidence="3" type="primary">recD</name>
    <name evidence="5" type="ORF">PL75_01490</name>
</gene>
<keyword evidence="3" id="KW-0378">Hydrolase</keyword>
<keyword evidence="3" id="KW-0269">Exonuclease</keyword>
<comment type="miscellaneous">
    <text evidence="3">In the RecBCD complex, RecB has a slow 3'-5' helicase, an exonuclease activity and loads RecA onto ssDNA, RecD has a fast 5'-3' helicase activity, while RecC stimulates the ATPase and processivity of the RecB helicase and contributes to recognition of the Chi site.</text>
</comment>
<proteinExistence type="inferred from homology"/>
<dbReference type="PATRIC" id="fig|1470200.3.peg.1095"/>
<keyword evidence="3" id="KW-0227">DNA damage</keyword>
<sequence length="577" mass="63589">MTGEVLQIDPNRAAAEAVADLLMRRSPEMAGKVLPYLPRLFSALSDGHAFIWLNDEEAEELSQAFPIVGNSGNTPLILEGRRLFIGRIWQLEYDLAREIVRLAKSEIAPVDWMQAAQLLSDWFIRPGSEGQRDAATLALLKPFMLISGGPGTGKTTTVAKLLGLLCSGISALPRIALAAPTGKAAAHMARALYRALDDFELSEKVRNHLLQLEGQTVHRLLKLRPPQMAPQFNADQPLPLDILVVDEASMLDIALLRQLLAAVPSGCRVILLGDENQLPSVGAGAVLAQLAQPTILSGETAQLLQNMLPQHGFQTASQPQPLSENIARLLVSHRFGENSGIGNLARSVVAEDADKAWAQFERHPEVLSARQGTSRLQAEELYELQKDYWAAVDEGNVAKAFARQTDAVVLAAWRDDAIEFNATYRRCLAKYGRVRTDTSWFAGQILMVERNDYSLGVFNGDIGLVMPDENNRLSAWFASADGYRQIALSRLPATVEAFAMTVHKSQGSEYRDVWLLLPSVTLLSENGAGLNKALLYTAITRARERFVFWGEEAAFKRACVLNEPRRSALREMIGRLY</sequence>
<evidence type="ECO:0000256" key="3">
    <source>
        <dbReference type="HAMAP-Rule" id="MF_01487"/>
    </source>
</evidence>
<dbReference type="InterPro" id="IPR027785">
    <property type="entry name" value="UvrD-like_helicase_C"/>
</dbReference>